<dbReference type="eggNOG" id="COG2378">
    <property type="taxonomic scope" value="Bacteria"/>
</dbReference>
<dbReference type="PATRIC" id="fig|1200352.3.peg.556"/>
<name>S4XAN8_9CORY</name>
<feature type="domain" description="Helicase XPB/Ssl2 N-terminal" evidence="2">
    <location>
        <begin position="495"/>
        <end position="618"/>
    </location>
</feature>
<dbReference type="HOGENOM" id="CLU_013420_0_0_11"/>
<dbReference type="OrthoDB" id="3415124at2"/>
<evidence type="ECO:0000313" key="3">
    <source>
        <dbReference type="EMBL" id="AGP30207.1"/>
    </source>
</evidence>
<dbReference type="Pfam" id="PF13625">
    <property type="entry name" value="Helicase_C_3"/>
    <property type="match status" value="1"/>
</dbReference>
<evidence type="ECO:0000313" key="4">
    <source>
        <dbReference type="Proteomes" id="UP000014809"/>
    </source>
</evidence>
<feature type="region of interest" description="Disordered" evidence="1">
    <location>
        <begin position="686"/>
        <end position="712"/>
    </location>
</feature>
<dbReference type="KEGG" id="cter:A606_02770"/>
<protein>
    <recommendedName>
        <fullName evidence="2">Helicase XPB/Ssl2 N-terminal domain-containing protein</fullName>
    </recommendedName>
</protein>
<proteinExistence type="predicted"/>
<dbReference type="Proteomes" id="UP000014809">
    <property type="component" value="Chromosome"/>
</dbReference>
<organism evidence="3 4">
    <name type="scientific">Corynebacterium terpenotabidum Y-11</name>
    <dbReference type="NCBI Taxonomy" id="1200352"/>
    <lineage>
        <taxon>Bacteria</taxon>
        <taxon>Bacillati</taxon>
        <taxon>Actinomycetota</taxon>
        <taxon>Actinomycetes</taxon>
        <taxon>Mycobacteriales</taxon>
        <taxon>Corynebacteriaceae</taxon>
        <taxon>Corynebacterium</taxon>
    </lineage>
</organism>
<feature type="region of interest" description="Disordered" evidence="1">
    <location>
        <begin position="245"/>
        <end position="267"/>
    </location>
</feature>
<evidence type="ECO:0000256" key="1">
    <source>
        <dbReference type="SAM" id="MobiDB-lite"/>
    </source>
</evidence>
<dbReference type="EMBL" id="CP003696">
    <property type="protein sequence ID" value="AGP30207.1"/>
    <property type="molecule type" value="Genomic_DNA"/>
</dbReference>
<dbReference type="InterPro" id="IPR032830">
    <property type="entry name" value="XPB/Ssl2_N"/>
</dbReference>
<keyword evidence="4" id="KW-1185">Reference proteome</keyword>
<accession>S4XAN8</accession>
<sequence>MPDALPSLQFPSYGDWLTAHDDRTLVDLLWRLRAFHDGLLGRAAGSMGPVADVAALRSLDAAALAVLHGLVHAGAARTPVDAEELTTALTTLCDIAGTPADRRPLPAALPGILTTLAGYALVYGPGLRIDHDTAGSVDAADLFPVAVPDHLQNLFAGTTDLPWVLVDGYRCPVATTDLPGVLADLPDRQRRLLDTLATAGGIGHSASLDDPDRPLSRMIGAGLLDRVDAETARLSPRVGAVIADRVTPNPGGDFTTPTPVPTDDRTDGAGVARVIEILRRVTDLLSVLGTSPLRPLNGGGVGVREISRLAKATGASTDEITETLLLCRHADLVATGLPVPAPEIYHAGSDGDVWGVTDRGASYLAAGTDRRWALLLSGWAQSPHAPWAAVATGAHLLESSLDDPRVADLRTLAAALVTTCDGATDPGVQLWRLRPALAARTGVDALAGVLTEAEVLGLRAGGRPTTAAVAAASATDLDELTGALTMVLPAPVQMLIIQADLTVLAPGLLAPADEAMLRRIADQESAGMASVWRISPESLRRAAAAGDTADQVRAFLTGMAPELPQGLEYLIRDTFRSSGVLTAAIASTVLTVEDPAILDAALASLSDTDARTAGLRRIAPTVAVSRTQLSHVVDVLEDAGVHVSVDGDATVTAHGPLLSLVPDPVHTRATRDEVEARLEAAVEGFRRSRQMEDDGVTGGSGTDAHPGDLETTTVRDPRTIMTALRAAYDRGTQVEISYVDADGTAVQEWISVVTMSPVSIVGVTESEGVSLRIQPHRIAWVATPVH</sequence>
<dbReference type="RefSeq" id="WP_020440571.1">
    <property type="nucleotide sequence ID" value="NC_021663.1"/>
</dbReference>
<evidence type="ECO:0000259" key="2">
    <source>
        <dbReference type="Pfam" id="PF13625"/>
    </source>
</evidence>
<reference evidence="3 4" key="1">
    <citation type="submission" date="2012-06" db="EMBL/GenBank/DDBJ databases">
        <title>Complete genome sequence of Corynebacterium terpenotabidum Y-11 (=DSM 44721).</title>
        <authorList>
            <person name="Ruckert C."/>
            <person name="Albersmeier A."/>
            <person name="Al-Dilaimi A."/>
            <person name="Szczepanowski R."/>
            <person name="Kalinowski J."/>
        </authorList>
    </citation>
    <scope>NUCLEOTIDE SEQUENCE [LARGE SCALE GENOMIC DNA]</scope>
    <source>
        <strain evidence="3 4">Y-11</strain>
    </source>
</reference>
<dbReference type="STRING" id="1200352.A606_02770"/>
<dbReference type="AlphaFoldDB" id="S4XAN8"/>
<gene>
    <name evidence="3" type="ORF">A606_02770</name>
</gene>